<dbReference type="Proteomes" id="UP001549920">
    <property type="component" value="Unassembled WGS sequence"/>
</dbReference>
<dbReference type="EMBL" id="JBEDNZ010000001">
    <property type="protein sequence ID" value="KAL0851916.1"/>
    <property type="molecule type" value="Genomic_DNA"/>
</dbReference>
<gene>
    <name evidence="3" type="ORF">ABMA27_000198</name>
    <name evidence="2" type="ORF">ABMA28_000203</name>
</gene>
<sequence length="107" mass="11377">MFLGRITAEVSRHVTAASSGKAQSDRSRVERPTRADAAVDSTACRPPTLINITVPHMQAFIETLCVANRLCEICSQFENINASVSVSGWEVGSGARASSPDATVITQ</sequence>
<dbReference type="AlphaFoldDB" id="A0ABD0TRT2"/>
<keyword evidence="4" id="KW-1185">Reference proteome</keyword>
<protein>
    <submittedName>
        <fullName evidence="2">Uncharacterized protein</fullName>
    </submittedName>
</protein>
<reference evidence="4 5" key="1">
    <citation type="submission" date="2024-06" db="EMBL/GenBank/DDBJ databases">
        <title>A chromosome-level genome assembly of beet webworm, Loxostege sticticalis.</title>
        <authorList>
            <person name="Zhang Y."/>
        </authorList>
    </citation>
    <scope>NUCLEOTIDE SEQUENCE [LARGE SCALE GENOMIC DNA]</scope>
    <source>
        <strain evidence="3">AQ026</strain>
        <strain evidence="2">AQ028</strain>
        <tissue evidence="2">Male pupae</tissue>
        <tissue evidence="3">Whole body</tissue>
    </source>
</reference>
<dbReference type="EMBL" id="JBEUOH010000001">
    <property type="protein sequence ID" value="KAL0902295.1"/>
    <property type="molecule type" value="Genomic_DNA"/>
</dbReference>
<evidence type="ECO:0000313" key="5">
    <source>
        <dbReference type="Proteomes" id="UP001549921"/>
    </source>
</evidence>
<organism evidence="2 5">
    <name type="scientific">Loxostege sticticalis</name>
    <name type="common">Beet webworm moth</name>
    <dbReference type="NCBI Taxonomy" id="481309"/>
    <lineage>
        <taxon>Eukaryota</taxon>
        <taxon>Metazoa</taxon>
        <taxon>Ecdysozoa</taxon>
        <taxon>Arthropoda</taxon>
        <taxon>Hexapoda</taxon>
        <taxon>Insecta</taxon>
        <taxon>Pterygota</taxon>
        <taxon>Neoptera</taxon>
        <taxon>Endopterygota</taxon>
        <taxon>Lepidoptera</taxon>
        <taxon>Glossata</taxon>
        <taxon>Ditrysia</taxon>
        <taxon>Pyraloidea</taxon>
        <taxon>Crambidae</taxon>
        <taxon>Pyraustinae</taxon>
        <taxon>Loxostege</taxon>
    </lineage>
</organism>
<evidence type="ECO:0000313" key="2">
    <source>
        <dbReference type="EMBL" id="KAL0851916.1"/>
    </source>
</evidence>
<accession>A0ABD0TRT2</accession>
<evidence type="ECO:0000313" key="3">
    <source>
        <dbReference type="EMBL" id="KAL0902295.1"/>
    </source>
</evidence>
<name>A0ABD0TRT2_LOXSC</name>
<evidence type="ECO:0000313" key="4">
    <source>
        <dbReference type="Proteomes" id="UP001549920"/>
    </source>
</evidence>
<feature type="region of interest" description="Disordered" evidence="1">
    <location>
        <begin position="14"/>
        <end position="38"/>
    </location>
</feature>
<evidence type="ECO:0000256" key="1">
    <source>
        <dbReference type="SAM" id="MobiDB-lite"/>
    </source>
</evidence>
<feature type="compositionally biased region" description="Basic and acidic residues" evidence="1">
    <location>
        <begin position="23"/>
        <end position="34"/>
    </location>
</feature>
<comment type="caution">
    <text evidence="2">The sequence shown here is derived from an EMBL/GenBank/DDBJ whole genome shotgun (WGS) entry which is preliminary data.</text>
</comment>
<dbReference type="Proteomes" id="UP001549921">
    <property type="component" value="Unassembled WGS sequence"/>
</dbReference>
<proteinExistence type="predicted"/>